<dbReference type="AlphaFoldDB" id="A0AAW7ZCB8"/>
<dbReference type="Proteomes" id="UP001172911">
    <property type="component" value="Unassembled WGS sequence"/>
</dbReference>
<evidence type="ECO:0000313" key="1">
    <source>
        <dbReference type="EMBL" id="MDO7786880.1"/>
    </source>
</evidence>
<evidence type="ECO:0000313" key="2">
    <source>
        <dbReference type="Proteomes" id="UP001172911"/>
    </source>
</evidence>
<organism evidence="1 2">
    <name type="scientific">Desulforamulus aquiferis</name>
    <dbReference type="NCBI Taxonomy" id="1397668"/>
    <lineage>
        <taxon>Bacteria</taxon>
        <taxon>Bacillati</taxon>
        <taxon>Bacillota</taxon>
        <taxon>Clostridia</taxon>
        <taxon>Eubacteriales</taxon>
        <taxon>Peptococcaceae</taxon>
        <taxon>Desulforamulus</taxon>
    </lineage>
</organism>
<reference evidence="1" key="2">
    <citation type="submission" date="2023-03" db="EMBL/GenBank/DDBJ databases">
        <authorList>
            <person name="Zhang Z."/>
        </authorList>
    </citation>
    <scope>NUCLEOTIDE SEQUENCE</scope>
    <source>
        <strain evidence="1">DSA</strain>
    </source>
</reference>
<dbReference type="RefSeq" id="WP_304541993.1">
    <property type="nucleotide sequence ID" value="NZ_JARPTC010000008.1"/>
</dbReference>
<keyword evidence="2" id="KW-1185">Reference proteome</keyword>
<dbReference type="Pfam" id="PF19539">
    <property type="entry name" value="DUF6063"/>
    <property type="match status" value="1"/>
</dbReference>
<protein>
    <submittedName>
        <fullName evidence="1">DUF6063 family protein</fullName>
    </submittedName>
</protein>
<comment type="caution">
    <text evidence="1">The sequence shown here is derived from an EMBL/GenBank/DDBJ whole genome shotgun (WGS) entry which is preliminary data.</text>
</comment>
<proteinExistence type="predicted"/>
<name>A0AAW7ZCB8_9FIRM</name>
<dbReference type="InterPro" id="IPR045707">
    <property type="entry name" value="DUF6063"/>
</dbReference>
<accession>A0AAW7ZCB8</accession>
<gene>
    <name evidence="1" type="ORF">P6N53_06555</name>
</gene>
<reference evidence="1" key="1">
    <citation type="journal article" date="2023" name="J. Hazard. Mater.">
        <title>Anaerobic biodegradation of pyrene and benzo[a]pyrene by a new sulfate-reducing Desulforamulus aquiferis strain DSA.</title>
        <authorList>
            <person name="Zhang Z."/>
            <person name="Sun J."/>
            <person name="Gong X."/>
            <person name="Wang C."/>
            <person name="Wang H."/>
        </authorList>
    </citation>
    <scope>NUCLEOTIDE SEQUENCE</scope>
    <source>
        <strain evidence="1">DSA</strain>
    </source>
</reference>
<dbReference type="EMBL" id="JARPTC010000008">
    <property type="protein sequence ID" value="MDO7786880.1"/>
    <property type="molecule type" value="Genomic_DNA"/>
</dbReference>
<sequence>MEWHKDDVMWAFRIFTRLLHNGVIDENERDYHYAYQRNEVRQVLEEVIELEAEVKIFAAGGNIYLTPGVANSLFGYKNAELREQMKLRNNSELYLAYFVILCFLAKFYNSEDQSLTSRQFVPLEELEETVTEHVNTVLESEPEEVELQEEKYQINLRTVSETWQDMPAFDDSVKNLKSARNNRVSFLLRVMRFLEEEGLVQILEDREIRILPKMEHLVVKYYFHSQRKEMLLELLSRPLSLKVKE</sequence>